<evidence type="ECO:0000313" key="3">
    <source>
        <dbReference type="EMBL" id="MQS14217.1"/>
    </source>
</evidence>
<dbReference type="AlphaFoldDB" id="A0A6N7KV72"/>
<evidence type="ECO:0000313" key="4">
    <source>
        <dbReference type="Proteomes" id="UP000450000"/>
    </source>
</evidence>
<keyword evidence="4" id="KW-1185">Reference proteome</keyword>
<sequence length="254" mass="28111">MTTTVEPLPATTTSTVPARASATGGTGSGRSIFREAMGSDFDRLHPQLQRRFGFSSEDGIACIGTGRMERIRRGADWLAPFLRIGSRQNILFPEQGRNVPFTIANYAYRDGFGRETVTFVRTFQFTRPRRFDATMIGSHDRPGTVVDFLGTHQHLAVDLHPQVTARGGLVISSGEQRLTGLPGSPRWPSVLTGRADLHEWFDDEAGRFRIQVRVTNPLVGLVMGYQGWFTAEYPLVGAEGIPNHVRPVRESARA</sequence>
<dbReference type="EMBL" id="WBOF01000001">
    <property type="protein sequence ID" value="MQS14217.1"/>
    <property type="molecule type" value="Genomic_DNA"/>
</dbReference>
<evidence type="ECO:0000256" key="1">
    <source>
        <dbReference type="SAM" id="MobiDB-lite"/>
    </source>
</evidence>
<dbReference type="Pfam" id="PF13761">
    <property type="entry name" value="DUF4166"/>
    <property type="match status" value="1"/>
</dbReference>
<feature type="region of interest" description="Disordered" evidence="1">
    <location>
        <begin position="1"/>
        <end position="29"/>
    </location>
</feature>
<feature type="compositionally biased region" description="Low complexity" evidence="1">
    <location>
        <begin position="1"/>
        <end position="23"/>
    </location>
</feature>
<protein>
    <submittedName>
        <fullName evidence="3">DUF4166 domain-containing protein</fullName>
    </submittedName>
</protein>
<accession>A0A6N7KV72</accession>
<feature type="domain" description="DUF4166" evidence="2">
    <location>
        <begin position="44"/>
        <end position="229"/>
    </location>
</feature>
<proteinExistence type="predicted"/>
<evidence type="ECO:0000259" key="2">
    <source>
        <dbReference type="Pfam" id="PF13761"/>
    </source>
</evidence>
<name>A0A6N7KV72_9ACTN</name>
<dbReference type="OrthoDB" id="2448833at2"/>
<dbReference type="InterPro" id="IPR025311">
    <property type="entry name" value="DUF4166"/>
</dbReference>
<organism evidence="3 4">
    <name type="scientific">Streptomyces kaniharaensis</name>
    <dbReference type="NCBI Taxonomy" id="212423"/>
    <lineage>
        <taxon>Bacteria</taxon>
        <taxon>Bacillati</taxon>
        <taxon>Actinomycetota</taxon>
        <taxon>Actinomycetes</taxon>
        <taxon>Kitasatosporales</taxon>
        <taxon>Streptomycetaceae</taxon>
        <taxon>Streptomyces</taxon>
    </lineage>
</organism>
<dbReference type="Proteomes" id="UP000450000">
    <property type="component" value="Unassembled WGS sequence"/>
</dbReference>
<reference evidence="3 4" key="1">
    <citation type="submission" date="2019-09" db="EMBL/GenBank/DDBJ databases">
        <title>Genome Sequences of Streptomyces kaniharaensis ATCC 21070.</title>
        <authorList>
            <person name="Zhu W."/>
            <person name="De Crecy-Lagard V."/>
            <person name="Richards N.G."/>
        </authorList>
    </citation>
    <scope>NUCLEOTIDE SEQUENCE [LARGE SCALE GENOMIC DNA]</scope>
    <source>
        <strain evidence="3 4">SF-557</strain>
    </source>
</reference>
<comment type="caution">
    <text evidence="3">The sequence shown here is derived from an EMBL/GenBank/DDBJ whole genome shotgun (WGS) entry which is preliminary data.</text>
</comment>
<dbReference type="RefSeq" id="WP_153462899.1">
    <property type="nucleotide sequence ID" value="NZ_WBOF01000001.1"/>
</dbReference>
<gene>
    <name evidence="3" type="ORF">F7Q99_18550</name>
</gene>